<dbReference type="InterPro" id="IPR013222">
    <property type="entry name" value="Glyco_hyd_98_carb-bd"/>
</dbReference>
<evidence type="ECO:0000313" key="3">
    <source>
        <dbReference type="EMBL" id="MDF9410046.1"/>
    </source>
</evidence>
<gene>
    <name evidence="3" type="ORF">L7E55_17170</name>
</gene>
<evidence type="ECO:0000313" key="4">
    <source>
        <dbReference type="Proteomes" id="UP001154312"/>
    </source>
</evidence>
<sequence length="233" mass="25269">MKKHMLFLLLGILVGILSFGAVSALAQGPVQIIVNGDIIQPDVPPQIINGRTMVPIRFVAEALGANVQWDAQTNSVIITTNNSESVHNTSTNQSTTDFSTIEPYYMSSSLFNYGVNYSNTRKGAIIKMAGNYYENGVQLSCLAQPSETAFSWNLNSEYNTLSAVFGFDDSHNTSDVNVIFEGNGNVIKQFHLTAGSMSQYISIPVSGVNQLTIRVKEPSCAGYIIDLANATLQ</sequence>
<name>A0A9X4JWF7_9FIRM</name>
<dbReference type="EMBL" id="JAKOAV010000064">
    <property type="protein sequence ID" value="MDF9410046.1"/>
    <property type="molecule type" value="Genomic_DNA"/>
</dbReference>
<proteinExistence type="predicted"/>
<protein>
    <submittedName>
        <fullName evidence="3">Copper amine oxidase N-terminal domain-containing protein</fullName>
    </submittedName>
</protein>
<dbReference type="InterPro" id="IPR038637">
    <property type="entry name" value="NPCBM_sf"/>
</dbReference>
<evidence type="ECO:0000259" key="2">
    <source>
        <dbReference type="Pfam" id="PF08305"/>
    </source>
</evidence>
<dbReference type="SUPFAM" id="SSF49785">
    <property type="entry name" value="Galactose-binding domain-like"/>
    <property type="match status" value="1"/>
</dbReference>
<dbReference type="InterPro" id="IPR012854">
    <property type="entry name" value="Cu_amine_oxidase-like_N"/>
</dbReference>
<accession>A0A9X4JWF7</accession>
<dbReference type="Gene3D" id="3.30.457.10">
    <property type="entry name" value="Copper amine oxidase-like, N-terminal domain"/>
    <property type="match status" value="1"/>
</dbReference>
<keyword evidence="4" id="KW-1185">Reference proteome</keyword>
<dbReference type="AlphaFoldDB" id="A0A9X4JWF7"/>
<dbReference type="InterPro" id="IPR036582">
    <property type="entry name" value="Mao_N_sf"/>
</dbReference>
<comment type="caution">
    <text evidence="3">The sequence shown here is derived from an EMBL/GenBank/DDBJ whole genome shotgun (WGS) entry which is preliminary data.</text>
</comment>
<dbReference type="Pfam" id="PF08305">
    <property type="entry name" value="NPCBM"/>
    <property type="match status" value="1"/>
</dbReference>
<dbReference type="InterPro" id="IPR008979">
    <property type="entry name" value="Galactose-bd-like_sf"/>
</dbReference>
<evidence type="ECO:0000259" key="1">
    <source>
        <dbReference type="Pfam" id="PF07833"/>
    </source>
</evidence>
<feature type="domain" description="Glycosyl hydrolase family 98 putative carbohydrate-binding module" evidence="2">
    <location>
        <begin position="112"/>
        <end position="219"/>
    </location>
</feature>
<feature type="domain" description="Copper amine oxidase-like N-terminal" evidence="1">
    <location>
        <begin position="27"/>
        <end position="78"/>
    </location>
</feature>
<dbReference type="SUPFAM" id="SSF55383">
    <property type="entry name" value="Copper amine oxidase, domain N"/>
    <property type="match status" value="1"/>
</dbReference>
<dbReference type="Gene3D" id="2.60.120.1060">
    <property type="entry name" value="NPCBM/NEW2 domain"/>
    <property type="match status" value="1"/>
</dbReference>
<reference evidence="3" key="1">
    <citation type="submission" date="2022-02" db="EMBL/GenBank/DDBJ databases">
        <authorList>
            <person name="Leng L."/>
        </authorList>
    </citation>
    <scope>NUCLEOTIDE SEQUENCE</scope>
    <source>
        <strain evidence="3">JI</strain>
    </source>
</reference>
<dbReference type="RefSeq" id="WP_277445591.1">
    <property type="nucleotide sequence ID" value="NZ_JAKOAV010000064.1"/>
</dbReference>
<dbReference type="Pfam" id="PF07833">
    <property type="entry name" value="Cu_amine_oxidN1"/>
    <property type="match status" value="1"/>
</dbReference>
<dbReference type="Proteomes" id="UP001154312">
    <property type="component" value="Unassembled WGS sequence"/>
</dbReference>
<organism evidence="3 4">
    <name type="scientific">Pelotomaculum isophthalicicum JI</name>
    <dbReference type="NCBI Taxonomy" id="947010"/>
    <lineage>
        <taxon>Bacteria</taxon>
        <taxon>Bacillati</taxon>
        <taxon>Bacillota</taxon>
        <taxon>Clostridia</taxon>
        <taxon>Eubacteriales</taxon>
        <taxon>Desulfotomaculaceae</taxon>
        <taxon>Pelotomaculum</taxon>
    </lineage>
</organism>